<reference evidence="2 3" key="1">
    <citation type="submission" date="2020-07" db="EMBL/GenBank/DDBJ databases">
        <authorList>
            <person name="Criscuolo A."/>
        </authorList>
    </citation>
    <scope>NUCLEOTIDE SEQUENCE [LARGE SCALE GENOMIC DNA]</scope>
    <source>
        <strain evidence="2">CIP107946</strain>
    </source>
</reference>
<name>A0A6V7R5J1_9BACL</name>
<feature type="domain" description="Glyoxalase-like" evidence="1">
    <location>
        <begin position="5"/>
        <end position="162"/>
    </location>
</feature>
<dbReference type="AlphaFoldDB" id="A0A6V7R5J1"/>
<dbReference type="PANTHER" id="PTHR40265:SF1">
    <property type="entry name" value="GLYOXALASE-LIKE DOMAIN-CONTAINING PROTEIN"/>
    <property type="match status" value="1"/>
</dbReference>
<dbReference type="InterPro" id="IPR025870">
    <property type="entry name" value="Glyoxalase-like_dom"/>
</dbReference>
<evidence type="ECO:0000313" key="2">
    <source>
        <dbReference type="EMBL" id="CAD2072314.1"/>
    </source>
</evidence>
<evidence type="ECO:0000313" key="3">
    <source>
        <dbReference type="Proteomes" id="UP000588186"/>
    </source>
</evidence>
<dbReference type="PANTHER" id="PTHR40265">
    <property type="entry name" value="BLL2707 PROTEIN"/>
    <property type="match status" value="1"/>
</dbReference>
<protein>
    <recommendedName>
        <fullName evidence="1">Glyoxalase-like domain-containing protein</fullName>
    </recommendedName>
</protein>
<dbReference type="Pfam" id="PF13468">
    <property type="entry name" value="Glyoxalase_3"/>
    <property type="match status" value="1"/>
</dbReference>
<keyword evidence="3" id="KW-1185">Reference proteome</keyword>
<dbReference type="InterPro" id="IPR029068">
    <property type="entry name" value="Glyas_Bleomycin-R_OHBP_Dase"/>
</dbReference>
<proteinExistence type="predicted"/>
<organism evidence="2 3">
    <name type="scientific">Phocicoccus pinnipedialis</name>
    <dbReference type="NCBI Taxonomy" id="110845"/>
    <lineage>
        <taxon>Bacteria</taxon>
        <taxon>Bacillati</taxon>
        <taxon>Bacillota</taxon>
        <taxon>Bacilli</taxon>
        <taxon>Bacillales</taxon>
        <taxon>Salinicoccaceae</taxon>
        <taxon>Phocicoccus</taxon>
    </lineage>
</organism>
<dbReference type="Proteomes" id="UP000588186">
    <property type="component" value="Unassembled WGS sequence"/>
</dbReference>
<dbReference type="RefSeq" id="WP_186076414.1">
    <property type="nucleotide sequence ID" value="NZ_CAJEWB010000005.1"/>
</dbReference>
<dbReference type="Gene3D" id="3.10.180.10">
    <property type="entry name" value="2,3-Dihydroxybiphenyl 1,2-Dioxygenase, domain 1"/>
    <property type="match status" value="1"/>
</dbReference>
<evidence type="ECO:0000259" key="1">
    <source>
        <dbReference type="Pfam" id="PF13468"/>
    </source>
</evidence>
<gene>
    <name evidence="2" type="ORF">JEOPIN946_00412</name>
</gene>
<dbReference type="SUPFAM" id="SSF54593">
    <property type="entry name" value="Glyoxalase/Bleomycin resistance protein/Dihydroxybiphenyl dioxygenase"/>
    <property type="match status" value="1"/>
</dbReference>
<comment type="caution">
    <text evidence="2">The sequence shown here is derived from an EMBL/GenBank/DDBJ whole genome shotgun (WGS) entry which is preliminary data.</text>
</comment>
<sequence length="233" mass="26800">MTLLFDHIIYFSEDPAAMKTQYYKEGFHTVTGGTHDVWGTHNTLLHCGLSYIEFLGIKNRQTFESYNDSSVDYTLMSSIYKENYRIGMHNFALRTTDIDALSMSLVTEGFEVDGPHKFNRQKEDDKIVSWKLLFVKDNKTNVPMPFIIDWGMSDDERLENLKKTNVLGDNGELVEIKNAVSSKSDAMRVFKRAFHLKKMNEETLILGNVKLTFSEALQENQALIMKDGQTFVL</sequence>
<dbReference type="EMBL" id="CAJEWB010000005">
    <property type="protein sequence ID" value="CAD2072314.1"/>
    <property type="molecule type" value="Genomic_DNA"/>
</dbReference>
<accession>A0A6V7R5J1</accession>